<evidence type="ECO:0000313" key="2">
    <source>
        <dbReference type="Proteomes" id="UP000823661"/>
    </source>
</evidence>
<evidence type="ECO:0000313" key="1">
    <source>
        <dbReference type="EMBL" id="MBO8451269.1"/>
    </source>
</evidence>
<organism evidence="1 2">
    <name type="scientific">Candidatus Cryptobacteroides intestinavium</name>
    <dbReference type="NCBI Taxonomy" id="2840766"/>
    <lineage>
        <taxon>Bacteria</taxon>
        <taxon>Pseudomonadati</taxon>
        <taxon>Bacteroidota</taxon>
        <taxon>Bacteroidia</taxon>
        <taxon>Bacteroidales</taxon>
        <taxon>Candidatus Cryptobacteroides</taxon>
    </lineage>
</organism>
<accession>A0A9D9EW22</accession>
<sequence>MCHLTGVGGKETSHHFTGVACQRVVFFSLTRRFLCEFYQTLDEAVRTFDGEAPSALHRIAVRPDVESLFHSLSPYFLCGQALPKETARLKMTESAYLLLNSDRSYAAALFDFTSTCKMNMLDLLVEHDRTDFRWKLYFIRKNS</sequence>
<dbReference type="AlphaFoldDB" id="A0A9D9EW22"/>
<comment type="caution">
    <text evidence="1">The sequence shown here is derived from an EMBL/GenBank/DDBJ whole genome shotgun (WGS) entry which is preliminary data.</text>
</comment>
<gene>
    <name evidence="1" type="ORF">IAC06_00085</name>
</gene>
<dbReference type="EMBL" id="JADIMI010000002">
    <property type="protein sequence ID" value="MBO8451269.1"/>
    <property type="molecule type" value="Genomic_DNA"/>
</dbReference>
<reference evidence="1" key="2">
    <citation type="journal article" date="2021" name="PeerJ">
        <title>Extensive microbial diversity within the chicken gut microbiome revealed by metagenomics and culture.</title>
        <authorList>
            <person name="Gilroy R."/>
            <person name="Ravi A."/>
            <person name="Getino M."/>
            <person name="Pursley I."/>
            <person name="Horton D.L."/>
            <person name="Alikhan N.F."/>
            <person name="Baker D."/>
            <person name="Gharbi K."/>
            <person name="Hall N."/>
            <person name="Watson M."/>
            <person name="Adriaenssens E.M."/>
            <person name="Foster-Nyarko E."/>
            <person name="Jarju S."/>
            <person name="Secka A."/>
            <person name="Antonio M."/>
            <person name="Oren A."/>
            <person name="Chaudhuri R.R."/>
            <person name="La Ragione R."/>
            <person name="Hildebrand F."/>
            <person name="Pallen M.J."/>
        </authorList>
    </citation>
    <scope>NUCLEOTIDE SEQUENCE</scope>
    <source>
        <strain evidence="1">B1-20833</strain>
    </source>
</reference>
<dbReference type="Proteomes" id="UP000823661">
    <property type="component" value="Unassembled WGS sequence"/>
</dbReference>
<proteinExistence type="predicted"/>
<protein>
    <submittedName>
        <fullName evidence="1">Uncharacterized protein</fullName>
    </submittedName>
</protein>
<reference evidence="1" key="1">
    <citation type="submission" date="2020-10" db="EMBL/GenBank/DDBJ databases">
        <authorList>
            <person name="Gilroy R."/>
        </authorList>
    </citation>
    <scope>NUCLEOTIDE SEQUENCE</scope>
    <source>
        <strain evidence="1">B1-20833</strain>
    </source>
</reference>
<name>A0A9D9EW22_9BACT</name>